<organism evidence="4 5">
    <name type="scientific">Jonesia denitrificans (strain ATCC 14870 / DSM 20603 / BCRC 15368 / CIP 55.134 / JCM 11481 / NBRC 15587 / NCTC 10816 / Prevot 55134)</name>
    <name type="common">Listeria denitrificans</name>
    <dbReference type="NCBI Taxonomy" id="471856"/>
    <lineage>
        <taxon>Bacteria</taxon>
        <taxon>Bacillati</taxon>
        <taxon>Actinomycetota</taxon>
        <taxon>Actinomycetes</taxon>
        <taxon>Micrococcales</taxon>
        <taxon>Jonesiaceae</taxon>
        <taxon>Jonesia</taxon>
    </lineage>
</organism>
<evidence type="ECO:0000256" key="2">
    <source>
        <dbReference type="ARBA" id="ARBA00023002"/>
    </source>
</evidence>
<dbReference type="RefSeq" id="WP_015770517.1">
    <property type="nucleotide sequence ID" value="NC_013174.1"/>
</dbReference>
<name>C7QYP1_JONDD</name>
<keyword evidence="5" id="KW-1185">Reference proteome</keyword>
<dbReference type="SUPFAM" id="SSF51905">
    <property type="entry name" value="FAD/NAD(P)-binding domain"/>
    <property type="match status" value="1"/>
</dbReference>
<evidence type="ECO:0000256" key="1">
    <source>
        <dbReference type="ARBA" id="ARBA00022630"/>
    </source>
</evidence>
<dbReference type="STRING" id="471856.Jden_0214"/>
<evidence type="ECO:0000259" key="3">
    <source>
        <dbReference type="Pfam" id="PF00890"/>
    </source>
</evidence>
<dbReference type="InterPro" id="IPR003953">
    <property type="entry name" value="FAD-dep_OxRdtase_2_FAD-bd"/>
</dbReference>
<dbReference type="KEGG" id="jde:Jden_0214"/>
<dbReference type="NCBIfam" id="NF009472">
    <property type="entry name" value="PRK12834.1"/>
    <property type="match status" value="1"/>
</dbReference>
<keyword evidence="1" id="KW-0285">Flavoprotein</keyword>
<dbReference type="HOGENOM" id="CLU_022946_0_0_11"/>
<evidence type="ECO:0000313" key="5">
    <source>
        <dbReference type="Proteomes" id="UP000000628"/>
    </source>
</evidence>
<reference evidence="4 5" key="1">
    <citation type="journal article" date="2009" name="Stand. Genomic Sci.">
        <title>Complete genome sequence of Jonesia denitrificans type strain (Prevot 55134).</title>
        <authorList>
            <person name="Pukall R."/>
            <person name="Gehrich-Schroter G."/>
            <person name="Lapidus A."/>
            <person name="Nolan M."/>
            <person name="Glavina Del Rio T."/>
            <person name="Lucas S."/>
            <person name="Chen F."/>
            <person name="Tice H."/>
            <person name="Pitluck S."/>
            <person name="Cheng J.F."/>
            <person name="Copeland A."/>
            <person name="Saunders E."/>
            <person name="Brettin T."/>
            <person name="Detter J.C."/>
            <person name="Bruce D."/>
            <person name="Goodwin L."/>
            <person name="Pati A."/>
            <person name="Ivanova N."/>
            <person name="Mavromatis K."/>
            <person name="Ovchinnikova G."/>
            <person name="Chen A."/>
            <person name="Palaniappan K."/>
            <person name="Land M."/>
            <person name="Hauser L."/>
            <person name="Chang Y.J."/>
            <person name="Jeffries C.D."/>
            <person name="Chain P."/>
            <person name="Goker M."/>
            <person name="Bristow J."/>
            <person name="Eisen J.A."/>
            <person name="Markowitz V."/>
            <person name="Hugenholtz P."/>
            <person name="Kyrpides N.C."/>
            <person name="Klenk H.P."/>
            <person name="Han C."/>
        </authorList>
    </citation>
    <scope>NUCLEOTIDE SEQUENCE [LARGE SCALE GENOMIC DNA]</scope>
    <source>
        <strain evidence="5">ATCC 14870 / DSM 20603 / BCRC 15368 / CIP 55.134 / JCM 11481 / NBRC 15587 / NCTC 10816 / Prevot 55134</strain>
    </source>
</reference>
<dbReference type="GO" id="GO:0033765">
    <property type="term" value="F:steroid dehydrogenase activity, acting on the CH-CH group of donors"/>
    <property type="evidence" value="ECO:0007669"/>
    <property type="project" value="UniProtKB-ARBA"/>
</dbReference>
<dbReference type="PROSITE" id="PS51257">
    <property type="entry name" value="PROKAR_LIPOPROTEIN"/>
    <property type="match status" value="1"/>
</dbReference>
<dbReference type="PANTHER" id="PTHR43260">
    <property type="entry name" value="3-KETOSTEROID-DELTA-1-DEHYDROGENASE"/>
    <property type="match status" value="1"/>
</dbReference>
<proteinExistence type="predicted"/>
<dbReference type="eggNOG" id="COG3573">
    <property type="taxonomic scope" value="Bacteria"/>
</dbReference>
<dbReference type="InterPro" id="IPR027477">
    <property type="entry name" value="Succ_DH/fumarate_Rdtase_cat_sf"/>
</dbReference>
<feature type="domain" description="FAD-dependent oxidoreductase 2 FAD-binding" evidence="3">
    <location>
        <begin position="12"/>
        <end position="538"/>
    </location>
</feature>
<evidence type="ECO:0000313" key="4">
    <source>
        <dbReference type="EMBL" id="ACV07888.1"/>
    </source>
</evidence>
<gene>
    <name evidence="4" type="ordered locus">Jden_0214</name>
</gene>
<accession>C7QYP1</accession>
<dbReference type="PANTHER" id="PTHR43260:SF1">
    <property type="entry name" value="KSDD-LIKE STEROID DEHYDROGENASE RV0785"/>
    <property type="match status" value="1"/>
</dbReference>
<dbReference type="Gene3D" id="3.50.50.60">
    <property type="entry name" value="FAD/NAD(P)-binding domain"/>
    <property type="match status" value="1"/>
</dbReference>
<dbReference type="InterPro" id="IPR014614">
    <property type="entry name" value="KsdD_DH"/>
</dbReference>
<dbReference type="Proteomes" id="UP000000628">
    <property type="component" value="Chromosome"/>
</dbReference>
<keyword evidence="2" id="KW-0560">Oxidoreductase</keyword>
<dbReference type="Gene3D" id="3.90.700.10">
    <property type="entry name" value="Succinate dehydrogenase/fumarate reductase flavoprotein, catalytic domain"/>
    <property type="match status" value="1"/>
</dbReference>
<dbReference type="EMBL" id="CP001706">
    <property type="protein sequence ID" value="ACV07888.1"/>
    <property type="molecule type" value="Genomic_DNA"/>
</dbReference>
<dbReference type="AlphaFoldDB" id="C7QYP1"/>
<dbReference type="InterPro" id="IPR036188">
    <property type="entry name" value="FAD/NAD-bd_sf"/>
</dbReference>
<protein>
    <submittedName>
        <fullName evidence="4">Fumarate reductase/succinate dehydrogenase flavoprotein domain protein</fullName>
    </submittedName>
</protein>
<dbReference type="Pfam" id="PF00890">
    <property type="entry name" value="FAD_binding_2"/>
    <property type="match status" value="1"/>
</dbReference>
<sequence length="558" mass="59480">MASIFAREFTPDVVVVGAGLAGLVTACELLDAGARVTIVDQESAGNLGGQAWWSPGGLFLVGTPEQRRLGVKDSLDVALQDWFGSAGFDRPEDYWPRKWARAFVEWAASDARPWLSERGVKLFPIVGWSERGGAGSIGPGNSVPRFHRVRGTGPALLAPFIERVSAAAAVGRAELRFRHQVDHLIVEMGAVRGVSGSVLIDDAAPRGASSSREVVGAFDIRAGAVVVASGGFGGRREAVESAWPARLGAVPRTILAGVPAFVDGRMLDIAEFSGAHLIHEDRLWQYADGVSHPSGVWPGHGVRLVTGPSPLWFDARGHRFPASVWPGSDSLGASTHLGATGSDHSWLVMTRRIFDKEVFAAQGDLTVDFTEKDLALVAQRLRRHAPRPVDAIRDAGLDVICADSVDELVVGMAAMEPETTLDVERVRAEVRAHDREVASGFGKDAQIMATRHARTYRGDRLMGVSSPHAFLDPRNGPLMAIRVRSLTRTSLGGIETNLDCEVLTEDGVPLPGLYAVGEAAGFGGGGMHGYRALDGGFLSGCVFTGHRAGQVLAGRLRH</sequence>
<dbReference type="PIRSF" id="PIRSF036654">
    <property type="entry name" value="UCP036654"/>
    <property type="match status" value="1"/>
</dbReference>